<dbReference type="Pfam" id="PF14905">
    <property type="entry name" value="OMP_b-brl_3"/>
    <property type="match status" value="1"/>
</dbReference>
<dbReference type="SUPFAM" id="SSF56935">
    <property type="entry name" value="Porins"/>
    <property type="match status" value="1"/>
</dbReference>
<dbReference type="Proteomes" id="UP000185003">
    <property type="component" value="Unassembled WGS sequence"/>
</dbReference>
<feature type="signal peptide" evidence="4">
    <location>
        <begin position="1"/>
        <end position="23"/>
    </location>
</feature>
<evidence type="ECO:0000313" key="6">
    <source>
        <dbReference type="EMBL" id="SIN97973.1"/>
    </source>
</evidence>
<organism evidence="6 7">
    <name type="scientific">Chitinophaga niabensis</name>
    <dbReference type="NCBI Taxonomy" id="536979"/>
    <lineage>
        <taxon>Bacteria</taxon>
        <taxon>Pseudomonadati</taxon>
        <taxon>Bacteroidota</taxon>
        <taxon>Chitinophagia</taxon>
        <taxon>Chitinophagales</taxon>
        <taxon>Chitinophagaceae</taxon>
        <taxon>Chitinophaga</taxon>
    </lineage>
</organism>
<feature type="chain" id="PRO_5012161572" evidence="4">
    <location>
        <begin position="24"/>
        <end position="822"/>
    </location>
</feature>
<dbReference type="InterPro" id="IPR037066">
    <property type="entry name" value="Plug_dom_sf"/>
</dbReference>
<dbReference type="SUPFAM" id="SSF49464">
    <property type="entry name" value="Carboxypeptidase regulatory domain-like"/>
    <property type="match status" value="1"/>
</dbReference>
<dbReference type="InterPro" id="IPR036942">
    <property type="entry name" value="Beta-barrel_TonB_sf"/>
</dbReference>
<dbReference type="Pfam" id="PF13620">
    <property type="entry name" value="CarboxypepD_reg"/>
    <property type="match status" value="1"/>
</dbReference>
<dbReference type="GO" id="GO:0009279">
    <property type="term" value="C:cell outer membrane"/>
    <property type="evidence" value="ECO:0007669"/>
    <property type="project" value="UniProtKB-SubCell"/>
</dbReference>
<evidence type="ECO:0000256" key="1">
    <source>
        <dbReference type="ARBA" id="ARBA00004442"/>
    </source>
</evidence>
<dbReference type="PANTHER" id="PTHR40980">
    <property type="entry name" value="PLUG DOMAIN-CONTAINING PROTEIN"/>
    <property type="match status" value="1"/>
</dbReference>
<evidence type="ECO:0000313" key="7">
    <source>
        <dbReference type="Proteomes" id="UP000185003"/>
    </source>
</evidence>
<dbReference type="Gene3D" id="2.60.40.1120">
    <property type="entry name" value="Carboxypeptidase-like, regulatory domain"/>
    <property type="match status" value="1"/>
</dbReference>
<dbReference type="EMBL" id="FSRA01000001">
    <property type="protein sequence ID" value="SIN97973.1"/>
    <property type="molecule type" value="Genomic_DNA"/>
</dbReference>
<keyword evidence="4" id="KW-0732">Signal</keyword>
<keyword evidence="7" id="KW-1185">Reference proteome</keyword>
<evidence type="ECO:0000256" key="2">
    <source>
        <dbReference type="ARBA" id="ARBA00023136"/>
    </source>
</evidence>
<dbReference type="Gene3D" id="2.40.170.20">
    <property type="entry name" value="TonB-dependent receptor, beta-barrel domain"/>
    <property type="match status" value="1"/>
</dbReference>
<keyword evidence="2" id="KW-0472">Membrane</keyword>
<dbReference type="PANTHER" id="PTHR40980:SF4">
    <property type="entry name" value="TONB-DEPENDENT RECEPTOR-LIKE BETA-BARREL DOMAIN-CONTAINING PROTEIN"/>
    <property type="match status" value="1"/>
</dbReference>
<evidence type="ECO:0000259" key="5">
    <source>
        <dbReference type="Pfam" id="PF14905"/>
    </source>
</evidence>
<proteinExistence type="predicted"/>
<reference evidence="6 7" key="1">
    <citation type="submission" date="2016-11" db="EMBL/GenBank/DDBJ databases">
        <authorList>
            <person name="Jaros S."/>
            <person name="Januszkiewicz K."/>
            <person name="Wedrychowicz H."/>
        </authorList>
    </citation>
    <scope>NUCLEOTIDE SEQUENCE [LARGE SCALE GENOMIC DNA]</scope>
    <source>
        <strain evidence="6 7">DSM 24787</strain>
    </source>
</reference>
<name>A0A1N6FRU7_9BACT</name>
<dbReference type="Gene3D" id="2.170.130.10">
    <property type="entry name" value="TonB-dependent receptor, plug domain"/>
    <property type="match status" value="1"/>
</dbReference>
<sequence>MKAISKLLTLSMLLVSSSFLAQAQHSNGTINEKGKINGIVTRTDSKPVEFATVTLLSAKDSSLVKGAIADVTGKYEFEGIKEGKYLVAAVNMGMKKNFSAQFTVNGSAVKVPALVLSEDSRNLKEVNVTGKRPFIEQKADKMVVNVENSIVAAGGTAMEVLQQSPGVQVDKDDNISMRGKNGVIIMIDGKPTNMSAQDVAQLLKNMPSSNVDQIELIANPSAKYDAAGNAGIINIKLKKNSNFGTNGSVNVGGGQGKLPKLNGGLNLNHRNKNINVYGSYNYNYNRNFEQLDILRDNQESKGRMVFDQKSYMDKTSHYHGGKAGLDYFINKNHTIGVMLNLGKSTWEGLNESNTWIGNGENIDSSLLTKGINTSNWNRQSYNINYKGKLDSTGKEINIDLDYSRNNEDQNNRLFSSFRDASGQVHFRGDTTRSLQPSTINIKTIKIDYTHPLKKEAKIEAGIKLSFVDSDNDSRFDTLKGPNWEYDVNRSNHFLYKENVNAAYLNYSKQFKKLGIQAGLRAEQTHVTGNSLTLKQINDTTYLNFFPSVFLSYNANKNHQWGISYSRRLNRPSYDDLNPFEFYIDRYTKAGGNPNLRPQYSSNFDLTHTFRSFLTTAIGYSHTKDMLSRILEAGVDPKTGDTTIVVYRYMNVATRDNVNLNISAPVPITKWWNSFTTISVYYNAFETVVNGEQIKRASGGFFGQTQQTFTLGKGITSELSFYYNSTQISQEGLFRMNPMYAFNGGISKQILKKKGTIRFNVNDIFNTNRFSGTYNTTNRALVLANRWDSRQFRASFSYRFGNSNVKEARNRKTGLEDELNRVK</sequence>
<keyword evidence="3" id="KW-0998">Cell outer membrane</keyword>
<comment type="subcellular location">
    <subcellularLocation>
        <location evidence="1">Cell outer membrane</location>
    </subcellularLocation>
</comment>
<evidence type="ECO:0000256" key="3">
    <source>
        <dbReference type="ARBA" id="ARBA00023237"/>
    </source>
</evidence>
<accession>A0A1N6FRU7</accession>
<gene>
    <name evidence="6" type="ORF">SAMN04488055_2376</name>
</gene>
<dbReference type="InterPro" id="IPR041700">
    <property type="entry name" value="OMP_b-brl_3"/>
</dbReference>
<keyword evidence="6" id="KW-0675">Receptor</keyword>
<dbReference type="AlphaFoldDB" id="A0A1N6FRU7"/>
<dbReference type="InterPro" id="IPR008969">
    <property type="entry name" value="CarboxyPept-like_regulatory"/>
</dbReference>
<evidence type="ECO:0000256" key="4">
    <source>
        <dbReference type="SAM" id="SignalP"/>
    </source>
</evidence>
<feature type="domain" description="Outer membrane protein beta-barrel" evidence="5">
    <location>
        <begin position="388"/>
        <end position="797"/>
    </location>
</feature>
<dbReference type="STRING" id="536979.SAMN04488055_2376"/>
<protein>
    <submittedName>
        <fullName evidence="6">Outer membrane receptor proteins, mostly Fe transport</fullName>
    </submittedName>
</protein>